<dbReference type="InterPro" id="IPR051796">
    <property type="entry name" value="ISF_SsuE-like"/>
</dbReference>
<evidence type="ECO:0000256" key="2">
    <source>
        <dbReference type="ARBA" id="ARBA00022643"/>
    </source>
</evidence>
<dbReference type="PANTHER" id="PTHR43278:SF2">
    <property type="entry name" value="IRON-SULFUR FLAVOPROTEIN"/>
    <property type="match status" value="1"/>
</dbReference>
<keyword evidence="3" id="KW-1133">Transmembrane helix</keyword>
<dbReference type="InterPro" id="IPR005025">
    <property type="entry name" value="FMN_Rdtase-like_dom"/>
</dbReference>
<dbReference type="PANTHER" id="PTHR43278">
    <property type="entry name" value="NAD(P)H-DEPENDENT FMN-CONTAINING OXIDOREDUCTASE YWQN-RELATED"/>
    <property type="match status" value="1"/>
</dbReference>
<dbReference type="Gene3D" id="3.40.50.360">
    <property type="match status" value="1"/>
</dbReference>
<keyword evidence="6" id="KW-1185">Reference proteome</keyword>
<name>A0ABS0J4K1_9BACT</name>
<dbReference type="RefSeq" id="WP_196609335.1">
    <property type="nucleotide sequence ID" value="NZ_VRYY01000274.1"/>
</dbReference>
<reference evidence="5 6" key="1">
    <citation type="submission" date="2019-08" db="EMBL/GenBank/DDBJ databases">
        <authorList>
            <person name="Luo N."/>
        </authorList>
    </citation>
    <scope>NUCLEOTIDE SEQUENCE [LARGE SCALE GENOMIC DNA]</scope>
    <source>
        <strain evidence="5 6">NCIMB 9442</strain>
    </source>
</reference>
<protein>
    <submittedName>
        <fullName evidence="5">Flavodoxin family protein</fullName>
    </submittedName>
</protein>
<gene>
    <name evidence="5" type="ORF">FVW20_10100</name>
</gene>
<organism evidence="5 6">
    <name type="scientific">Nitratidesulfovibrio oxamicus</name>
    <dbReference type="NCBI Taxonomy" id="32016"/>
    <lineage>
        <taxon>Bacteria</taxon>
        <taxon>Pseudomonadati</taxon>
        <taxon>Thermodesulfobacteriota</taxon>
        <taxon>Desulfovibrionia</taxon>
        <taxon>Desulfovibrionales</taxon>
        <taxon>Desulfovibrionaceae</taxon>
        <taxon>Nitratidesulfovibrio</taxon>
    </lineage>
</organism>
<sequence>MNTSIIPARALSCSPRANGNSDKLAALFARGFAEAGGNIEVTLMRQYEVRPCVSCYRCQHDPNGWCFLEGTDRSAPLFSMLQEAPALFFAAPVFFYHLPAMFKAFIDRGQSYWLRREAGDPLLLSLPRRTAWVALVAGRKKGEHIFDGSLLTLRYFLAAFNITLAEPLLLAGYDGPDDIANDPATCTRVLEYGGNAARAMFDGQAMAVNQ</sequence>
<feature type="domain" description="NADPH-dependent FMN reductase-like" evidence="4">
    <location>
        <begin position="10"/>
        <end position="110"/>
    </location>
</feature>
<dbReference type="EMBL" id="VRYY01000274">
    <property type="protein sequence ID" value="MBG3877361.1"/>
    <property type="molecule type" value="Genomic_DNA"/>
</dbReference>
<evidence type="ECO:0000313" key="5">
    <source>
        <dbReference type="EMBL" id="MBG3877361.1"/>
    </source>
</evidence>
<dbReference type="InterPro" id="IPR029039">
    <property type="entry name" value="Flavoprotein-like_sf"/>
</dbReference>
<accession>A0ABS0J4K1</accession>
<comment type="caution">
    <text evidence="5">The sequence shown here is derived from an EMBL/GenBank/DDBJ whole genome shotgun (WGS) entry which is preliminary data.</text>
</comment>
<evidence type="ECO:0000256" key="3">
    <source>
        <dbReference type="SAM" id="Phobius"/>
    </source>
</evidence>
<evidence type="ECO:0000259" key="4">
    <source>
        <dbReference type="Pfam" id="PF03358"/>
    </source>
</evidence>
<evidence type="ECO:0000256" key="1">
    <source>
        <dbReference type="ARBA" id="ARBA00022630"/>
    </source>
</evidence>
<keyword evidence="2" id="KW-0288">FMN</keyword>
<evidence type="ECO:0000313" key="6">
    <source>
        <dbReference type="Proteomes" id="UP001194469"/>
    </source>
</evidence>
<keyword evidence="1" id="KW-0285">Flavoprotein</keyword>
<dbReference type="Proteomes" id="UP001194469">
    <property type="component" value="Unassembled WGS sequence"/>
</dbReference>
<dbReference type="Pfam" id="PF03358">
    <property type="entry name" value="FMN_red"/>
    <property type="match status" value="1"/>
</dbReference>
<keyword evidence="3" id="KW-0812">Transmembrane</keyword>
<keyword evidence="3" id="KW-0472">Membrane</keyword>
<feature type="transmembrane region" description="Helical" evidence="3">
    <location>
        <begin position="86"/>
        <end position="106"/>
    </location>
</feature>
<proteinExistence type="predicted"/>
<dbReference type="SUPFAM" id="SSF52218">
    <property type="entry name" value="Flavoproteins"/>
    <property type="match status" value="1"/>
</dbReference>